<dbReference type="Proteomes" id="UP000750711">
    <property type="component" value="Unassembled WGS sequence"/>
</dbReference>
<proteinExistence type="predicted"/>
<reference evidence="1" key="1">
    <citation type="submission" date="2021-03" db="EMBL/GenBank/DDBJ databases">
        <title>Comparative genomics and phylogenomic investigation of the class Geoglossomycetes provide insights into ecological specialization and systematics.</title>
        <authorList>
            <person name="Melie T."/>
            <person name="Pirro S."/>
            <person name="Miller A.N."/>
            <person name="Quandt A."/>
        </authorList>
    </citation>
    <scope>NUCLEOTIDE SEQUENCE</scope>
    <source>
        <strain evidence="1">CAQ_001_2017</strain>
    </source>
</reference>
<protein>
    <submittedName>
        <fullName evidence="1">Uncharacterized protein</fullName>
    </submittedName>
</protein>
<dbReference type="AlphaFoldDB" id="A0A9P8IBT0"/>
<sequence>MTYIRRQERKWKKRARIARQKQRSSEAYLMANFASMQQHRYGLKKDARIAHLAYGCMKGVPYEDMEYICYGQMKGYGSTEPNWDAVMSTVERFAKDEPTKTQIMQQAERWLSEAKQWFENNTQRIGWMNEAKELAYDKRGQDMDYLDSLHHWKLAAEANGRQGIGIPPKPIYLAK</sequence>
<dbReference type="EMBL" id="JAGHQM010002639">
    <property type="protein sequence ID" value="KAH0548324.1"/>
    <property type="molecule type" value="Genomic_DNA"/>
</dbReference>
<accession>A0A9P8IBT0</accession>
<organism evidence="1 2">
    <name type="scientific">Trichoglossum hirsutum</name>
    <dbReference type="NCBI Taxonomy" id="265104"/>
    <lineage>
        <taxon>Eukaryota</taxon>
        <taxon>Fungi</taxon>
        <taxon>Dikarya</taxon>
        <taxon>Ascomycota</taxon>
        <taxon>Pezizomycotina</taxon>
        <taxon>Geoglossomycetes</taxon>
        <taxon>Geoglossales</taxon>
        <taxon>Geoglossaceae</taxon>
        <taxon>Trichoglossum</taxon>
    </lineage>
</organism>
<comment type="caution">
    <text evidence="1">The sequence shown here is derived from an EMBL/GenBank/DDBJ whole genome shotgun (WGS) entry which is preliminary data.</text>
</comment>
<evidence type="ECO:0000313" key="1">
    <source>
        <dbReference type="EMBL" id="KAH0548324.1"/>
    </source>
</evidence>
<name>A0A9P8IBT0_9PEZI</name>
<keyword evidence="2" id="KW-1185">Reference proteome</keyword>
<evidence type="ECO:0000313" key="2">
    <source>
        <dbReference type="Proteomes" id="UP000750711"/>
    </source>
</evidence>
<gene>
    <name evidence="1" type="ORF">GP486_007986</name>
</gene>